<sequence>MRQTENLMDLNNIGEAEDRISQLPDSLLHHILSFLDIEHVARSSLLSKRWKYIWTSIPTLVFPSYHSKPPSSSETNKFMEFVDRTLHLHDTSSNIQKFLSQNE</sequence>
<dbReference type="CDD" id="cd22160">
    <property type="entry name" value="F-box_AtFBL13-like"/>
    <property type="match status" value="1"/>
</dbReference>
<keyword evidence="3" id="KW-1185">Reference proteome</keyword>
<name>A0A4Y7LCW3_PAPSO</name>
<dbReference type="InterPro" id="IPR053781">
    <property type="entry name" value="F-box_AtFBL13-like"/>
</dbReference>
<reference evidence="2 3" key="1">
    <citation type="journal article" date="2018" name="Science">
        <title>The opium poppy genome and morphinan production.</title>
        <authorList>
            <person name="Guo L."/>
            <person name="Winzer T."/>
            <person name="Yang X."/>
            <person name="Li Y."/>
            <person name="Ning Z."/>
            <person name="He Z."/>
            <person name="Teodor R."/>
            <person name="Lu Y."/>
            <person name="Bowser T.A."/>
            <person name="Graham I.A."/>
            <person name="Ye K."/>
        </authorList>
    </citation>
    <scope>NUCLEOTIDE SEQUENCE [LARGE SCALE GENOMIC DNA]</scope>
    <source>
        <strain evidence="3">cv. HN1</strain>
        <tissue evidence="2">Leaves</tissue>
    </source>
</reference>
<dbReference type="SMART" id="SM00256">
    <property type="entry name" value="FBOX"/>
    <property type="match status" value="1"/>
</dbReference>
<dbReference type="InterPro" id="IPR001810">
    <property type="entry name" value="F-box_dom"/>
</dbReference>
<evidence type="ECO:0000313" key="3">
    <source>
        <dbReference type="Proteomes" id="UP000316621"/>
    </source>
</evidence>
<gene>
    <name evidence="2" type="ORF">C5167_044611</name>
</gene>
<dbReference type="Pfam" id="PF00646">
    <property type="entry name" value="F-box"/>
    <property type="match status" value="1"/>
</dbReference>
<dbReference type="AlphaFoldDB" id="A0A4Y7LCW3"/>
<accession>A0A4Y7LCW3</accession>
<dbReference type="PANTHER" id="PTHR32212">
    <property type="entry name" value="CYCLIN-LIKE F-BOX"/>
    <property type="match status" value="1"/>
</dbReference>
<evidence type="ECO:0000259" key="1">
    <source>
        <dbReference type="PROSITE" id="PS50181"/>
    </source>
</evidence>
<dbReference type="SUPFAM" id="SSF81383">
    <property type="entry name" value="F-box domain"/>
    <property type="match status" value="1"/>
</dbReference>
<dbReference type="OMA" id="RCAYEAN"/>
<evidence type="ECO:0000313" key="2">
    <source>
        <dbReference type="EMBL" id="RZC82035.1"/>
    </source>
</evidence>
<dbReference type="EMBL" id="CM010724">
    <property type="protein sequence ID" value="RZC82035.1"/>
    <property type="molecule type" value="Genomic_DNA"/>
</dbReference>
<organism evidence="2 3">
    <name type="scientific">Papaver somniferum</name>
    <name type="common">Opium poppy</name>
    <dbReference type="NCBI Taxonomy" id="3469"/>
    <lineage>
        <taxon>Eukaryota</taxon>
        <taxon>Viridiplantae</taxon>
        <taxon>Streptophyta</taxon>
        <taxon>Embryophyta</taxon>
        <taxon>Tracheophyta</taxon>
        <taxon>Spermatophyta</taxon>
        <taxon>Magnoliopsida</taxon>
        <taxon>Ranunculales</taxon>
        <taxon>Papaveraceae</taxon>
        <taxon>Papaveroideae</taxon>
        <taxon>Papaver</taxon>
    </lineage>
</organism>
<dbReference type="Gene3D" id="1.20.1280.50">
    <property type="match status" value="1"/>
</dbReference>
<dbReference type="PANTHER" id="PTHR32212:SF234">
    <property type="entry name" value="F-BOX_LRR-REPEAT PROTEIN 13-LIKE"/>
    <property type="match status" value="1"/>
</dbReference>
<feature type="domain" description="F-box" evidence="1">
    <location>
        <begin position="17"/>
        <end position="65"/>
    </location>
</feature>
<dbReference type="Proteomes" id="UP000316621">
    <property type="component" value="Chromosome 10"/>
</dbReference>
<dbReference type="InterPro" id="IPR036047">
    <property type="entry name" value="F-box-like_dom_sf"/>
</dbReference>
<dbReference type="PROSITE" id="PS50181">
    <property type="entry name" value="FBOX"/>
    <property type="match status" value="1"/>
</dbReference>
<protein>
    <recommendedName>
        <fullName evidence="1">F-box domain-containing protein</fullName>
    </recommendedName>
</protein>
<proteinExistence type="predicted"/>
<dbReference type="Gramene" id="RZC82035">
    <property type="protein sequence ID" value="RZC82035"/>
    <property type="gene ID" value="C5167_044611"/>
</dbReference>